<evidence type="ECO:0000313" key="2">
    <source>
        <dbReference type="Proteomes" id="UP000025227"/>
    </source>
</evidence>
<proteinExistence type="predicted"/>
<feature type="region of interest" description="Disordered" evidence="1">
    <location>
        <begin position="44"/>
        <end position="68"/>
    </location>
</feature>
<keyword evidence="2" id="KW-1185">Reference proteome</keyword>
<evidence type="ECO:0000256" key="1">
    <source>
        <dbReference type="SAM" id="MobiDB-lite"/>
    </source>
</evidence>
<protein>
    <submittedName>
        <fullName evidence="3">CACTA en-spm transposon protein</fullName>
    </submittedName>
</protein>
<dbReference type="AlphaFoldDB" id="A0A7I4XW29"/>
<dbReference type="WBParaSite" id="HCON_00019250-00001">
    <property type="protein sequence ID" value="HCON_00019250-00001"/>
    <property type="gene ID" value="HCON_00019250"/>
</dbReference>
<name>A0A7I4XW29_HAECO</name>
<evidence type="ECO:0000313" key="3">
    <source>
        <dbReference type="WBParaSite" id="HCON_00019250-00001"/>
    </source>
</evidence>
<dbReference type="Proteomes" id="UP000025227">
    <property type="component" value="Unplaced"/>
</dbReference>
<organism evidence="2 3">
    <name type="scientific">Haemonchus contortus</name>
    <name type="common">Barber pole worm</name>
    <dbReference type="NCBI Taxonomy" id="6289"/>
    <lineage>
        <taxon>Eukaryota</taxon>
        <taxon>Metazoa</taxon>
        <taxon>Ecdysozoa</taxon>
        <taxon>Nematoda</taxon>
        <taxon>Chromadorea</taxon>
        <taxon>Rhabditida</taxon>
        <taxon>Rhabditina</taxon>
        <taxon>Rhabditomorpha</taxon>
        <taxon>Strongyloidea</taxon>
        <taxon>Trichostrongylidae</taxon>
        <taxon>Haemonchus</taxon>
    </lineage>
</organism>
<feature type="compositionally biased region" description="Acidic residues" evidence="1">
    <location>
        <begin position="53"/>
        <end position="67"/>
    </location>
</feature>
<dbReference type="OrthoDB" id="5900687at2759"/>
<sequence>MDDCRNTAEAAVRSQERVLQMDQDKENVQGSEVRDVVGEIQKLQEKQAKDMMGNDEEMSDEDMEDDDANVRAVPRASGDWSSLRAALENAFGAMGKSGGANRNRCELHG</sequence>
<accession>A0A7I4XW29</accession>
<reference evidence="3" key="1">
    <citation type="submission" date="2020-12" db="UniProtKB">
        <authorList>
            <consortium name="WormBaseParasite"/>
        </authorList>
    </citation>
    <scope>IDENTIFICATION</scope>
    <source>
        <strain evidence="3">MHco3</strain>
    </source>
</reference>